<feature type="transmembrane region" description="Helical" evidence="19">
    <location>
        <begin position="175"/>
        <end position="193"/>
    </location>
</feature>
<proteinExistence type="inferred from homology"/>
<gene>
    <name evidence="20" type="ORF">L6773_07460</name>
</gene>
<keyword evidence="17" id="KW-1208">Phospholipid metabolism</keyword>
<accession>A0ABS9KC08</accession>
<comment type="pathway">
    <text evidence="4">Lipid metabolism.</text>
</comment>
<evidence type="ECO:0000256" key="6">
    <source>
        <dbReference type="ARBA" id="ARBA00012487"/>
    </source>
</evidence>
<evidence type="ECO:0000256" key="15">
    <source>
        <dbReference type="ARBA" id="ARBA00023136"/>
    </source>
</evidence>
<evidence type="ECO:0000256" key="18">
    <source>
        <dbReference type="RuleBase" id="RU003938"/>
    </source>
</evidence>
<feature type="transmembrane region" description="Helical" evidence="19">
    <location>
        <begin position="199"/>
        <end position="218"/>
    </location>
</feature>
<dbReference type="PROSITE" id="PS01315">
    <property type="entry name" value="CDS"/>
    <property type="match status" value="1"/>
</dbReference>
<keyword evidence="11 18" id="KW-0812">Transmembrane</keyword>
<feature type="transmembrane region" description="Helical" evidence="19">
    <location>
        <begin position="134"/>
        <end position="154"/>
    </location>
</feature>
<evidence type="ECO:0000256" key="12">
    <source>
        <dbReference type="ARBA" id="ARBA00022695"/>
    </source>
</evidence>
<keyword evidence="21" id="KW-1185">Reference proteome</keyword>
<organism evidence="20 21">
    <name type="scientific">Rhodohalobacter sulfatireducens</name>
    <dbReference type="NCBI Taxonomy" id="2911366"/>
    <lineage>
        <taxon>Bacteria</taxon>
        <taxon>Pseudomonadati</taxon>
        <taxon>Balneolota</taxon>
        <taxon>Balneolia</taxon>
        <taxon>Balneolales</taxon>
        <taxon>Balneolaceae</taxon>
        <taxon>Rhodohalobacter</taxon>
    </lineage>
</organism>
<evidence type="ECO:0000256" key="8">
    <source>
        <dbReference type="ARBA" id="ARBA00022475"/>
    </source>
</evidence>
<sequence length="266" mass="29574">MKELTKRVLFAVPAAAVMLYITWVGGLAFEILFAAIALLTTWEIHRIFKKTNDSDLFILSLVIAVLVWFFGDLPDWSLVVITLVVLLLSVAAFFVEWGEFQRKLFTTLFTGIYAPAGFLMIVNVREMGIGQDGFWLILSFFLMIWGNDVFAYFGGKTWGKTPLAPNISPNKTLEGFWFGFLGSAVGFFIAYGIAGSFPLALWVVIPAVIAVGVLGPLGDLAESRLKRQANIKDSSKIIPGHGGFFDRFDSMILTAPVIYFLFYLLI</sequence>
<dbReference type="Pfam" id="PF01148">
    <property type="entry name" value="CTP_transf_1"/>
    <property type="match status" value="1"/>
</dbReference>
<evidence type="ECO:0000256" key="9">
    <source>
        <dbReference type="ARBA" id="ARBA00022516"/>
    </source>
</evidence>
<dbReference type="Proteomes" id="UP001165366">
    <property type="component" value="Unassembled WGS sequence"/>
</dbReference>
<evidence type="ECO:0000256" key="17">
    <source>
        <dbReference type="ARBA" id="ARBA00023264"/>
    </source>
</evidence>
<evidence type="ECO:0000256" key="3">
    <source>
        <dbReference type="ARBA" id="ARBA00005119"/>
    </source>
</evidence>
<comment type="subcellular location">
    <subcellularLocation>
        <location evidence="2">Cell membrane</location>
        <topology evidence="2">Multi-pass membrane protein</topology>
    </subcellularLocation>
</comment>
<evidence type="ECO:0000256" key="10">
    <source>
        <dbReference type="ARBA" id="ARBA00022679"/>
    </source>
</evidence>
<protein>
    <recommendedName>
        <fullName evidence="7 18">Phosphatidate cytidylyltransferase</fullName>
        <ecNumber evidence="6 18">2.7.7.41</ecNumber>
    </recommendedName>
</protein>
<evidence type="ECO:0000256" key="4">
    <source>
        <dbReference type="ARBA" id="ARBA00005189"/>
    </source>
</evidence>
<feature type="transmembrane region" description="Helical" evidence="19">
    <location>
        <begin position="76"/>
        <end position="97"/>
    </location>
</feature>
<dbReference type="GO" id="GO:0016779">
    <property type="term" value="F:nucleotidyltransferase activity"/>
    <property type="evidence" value="ECO:0007669"/>
    <property type="project" value="UniProtKB-KW"/>
</dbReference>
<name>A0ABS9KC08_9BACT</name>
<evidence type="ECO:0000256" key="11">
    <source>
        <dbReference type="ARBA" id="ARBA00022692"/>
    </source>
</evidence>
<evidence type="ECO:0000313" key="21">
    <source>
        <dbReference type="Proteomes" id="UP001165366"/>
    </source>
</evidence>
<feature type="transmembrane region" description="Helical" evidence="19">
    <location>
        <begin position="20"/>
        <end position="42"/>
    </location>
</feature>
<reference evidence="20" key="2">
    <citation type="submission" date="2024-05" db="EMBL/GenBank/DDBJ databases">
        <title>Rhodohalobacter halophilus gen. nov., sp. nov., a moderately halophilic member of the family Balneolaceae.</title>
        <authorList>
            <person name="Xia J."/>
        </authorList>
    </citation>
    <scope>NUCLEOTIDE SEQUENCE</scope>
    <source>
        <strain evidence="20">WB101</strain>
    </source>
</reference>
<keyword evidence="9" id="KW-0444">Lipid biosynthesis</keyword>
<dbReference type="PANTHER" id="PTHR46382">
    <property type="entry name" value="PHOSPHATIDATE CYTIDYLYLTRANSFERASE"/>
    <property type="match status" value="1"/>
</dbReference>
<comment type="catalytic activity">
    <reaction evidence="1 18">
        <text>a 1,2-diacyl-sn-glycero-3-phosphate + CTP + H(+) = a CDP-1,2-diacyl-sn-glycerol + diphosphate</text>
        <dbReference type="Rhea" id="RHEA:16229"/>
        <dbReference type="ChEBI" id="CHEBI:15378"/>
        <dbReference type="ChEBI" id="CHEBI:33019"/>
        <dbReference type="ChEBI" id="CHEBI:37563"/>
        <dbReference type="ChEBI" id="CHEBI:58332"/>
        <dbReference type="ChEBI" id="CHEBI:58608"/>
        <dbReference type="EC" id="2.7.7.41"/>
    </reaction>
</comment>
<comment type="similarity">
    <text evidence="5 18">Belongs to the CDS family.</text>
</comment>
<reference evidence="20" key="1">
    <citation type="submission" date="2022-01" db="EMBL/GenBank/DDBJ databases">
        <authorList>
            <person name="Wang Y."/>
        </authorList>
    </citation>
    <scope>NUCLEOTIDE SEQUENCE</scope>
    <source>
        <strain evidence="20">WB101</strain>
    </source>
</reference>
<keyword evidence="10 18" id="KW-0808">Transferase</keyword>
<dbReference type="PANTHER" id="PTHR46382:SF1">
    <property type="entry name" value="PHOSPHATIDATE CYTIDYLYLTRANSFERASE"/>
    <property type="match status" value="1"/>
</dbReference>
<keyword evidence="16" id="KW-0594">Phospholipid biosynthesis</keyword>
<keyword evidence="12 18" id="KW-0548">Nucleotidyltransferase</keyword>
<comment type="pathway">
    <text evidence="3 18">Phospholipid metabolism; CDP-diacylglycerol biosynthesis; CDP-diacylglycerol from sn-glycerol 3-phosphate: step 3/3.</text>
</comment>
<evidence type="ECO:0000256" key="14">
    <source>
        <dbReference type="ARBA" id="ARBA00023098"/>
    </source>
</evidence>
<dbReference type="RefSeq" id="WP_237853236.1">
    <property type="nucleotide sequence ID" value="NZ_JAKLWS010000007.1"/>
</dbReference>
<evidence type="ECO:0000256" key="7">
    <source>
        <dbReference type="ARBA" id="ARBA00019373"/>
    </source>
</evidence>
<evidence type="ECO:0000256" key="13">
    <source>
        <dbReference type="ARBA" id="ARBA00022989"/>
    </source>
</evidence>
<evidence type="ECO:0000313" key="20">
    <source>
        <dbReference type="EMBL" id="MCG2588394.1"/>
    </source>
</evidence>
<comment type="caution">
    <text evidence="20">The sequence shown here is derived from an EMBL/GenBank/DDBJ whole genome shotgun (WGS) entry which is preliminary data.</text>
</comment>
<dbReference type="InterPro" id="IPR000374">
    <property type="entry name" value="PC_trans"/>
</dbReference>
<keyword evidence="14" id="KW-0443">Lipid metabolism</keyword>
<evidence type="ECO:0000256" key="16">
    <source>
        <dbReference type="ARBA" id="ARBA00023209"/>
    </source>
</evidence>
<keyword evidence="13 19" id="KW-1133">Transmembrane helix</keyword>
<keyword evidence="8" id="KW-1003">Cell membrane</keyword>
<evidence type="ECO:0000256" key="19">
    <source>
        <dbReference type="SAM" id="Phobius"/>
    </source>
</evidence>
<evidence type="ECO:0000256" key="1">
    <source>
        <dbReference type="ARBA" id="ARBA00001698"/>
    </source>
</evidence>
<keyword evidence="15 19" id="KW-0472">Membrane</keyword>
<feature type="transmembrane region" description="Helical" evidence="19">
    <location>
        <begin position="104"/>
        <end position="122"/>
    </location>
</feature>
<feature type="transmembrane region" description="Helical" evidence="19">
    <location>
        <begin position="54"/>
        <end position="70"/>
    </location>
</feature>
<evidence type="ECO:0000256" key="5">
    <source>
        <dbReference type="ARBA" id="ARBA00010185"/>
    </source>
</evidence>
<dbReference type="EC" id="2.7.7.41" evidence="6 18"/>
<dbReference type="EMBL" id="JAKLWS010000007">
    <property type="protein sequence ID" value="MCG2588394.1"/>
    <property type="molecule type" value="Genomic_DNA"/>
</dbReference>
<evidence type="ECO:0000256" key="2">
    <source>
        <dbReference type="ARBA" id="ARBA00004651"/>
    </source>
</evidence>